<sequence length="281" mass="31850">MSPLVKTPSFYCVKRKREEDPLDALVVESLARQRKTRTTRQVFKFAHTVKGDVTNTEMQQRLEEEIERLNSTVKALKVSATLEDVLMGDATAETTLQAPTAVLELTAKPESPSIPHDNEGNEDAGMDFYMSMVDDYMKGPAVAAINDDDDDVWHVYVRHDIPTMDDGDFFESEFFKGKNWKTISDLPFEAEESDFAIPDEHAQGMVNEALGQADEADEDIDAEDWHLSDYPNADPAAGEEHIVSAPMRIQRPTSEPVDEDEAEFELMMQEYRSRGVRVKYY</sequence>
<protein>
    <submittedName>
        <fullName evidence="1">Uncharacterized protein</fullName>
    </submittedName>
</protein>
<proteinExistence type="predicted"/>
<dbReference type="AlphaFoldDB" id="A0A550CCW9"/>
<dbReference type="EMBL" id="VDMD01000012">
    <property type="protein sequence ID" value="TRM62662.1"/>
    <property type="molecule type" value="Genomic_DNA"/>
</dbReference>
<dbReference type="Proteomes" id="UP000320762">
    <property type="component" value="Unassembled WGS sequence"/>
</dbReference>
<organism evidence="1 2">
    <name type="scientific">Schizophyllum amplum</name>
    <dbReference type="NCBI Taxonomy" id="97359"/>
    <lineage>
        <taxon>Eukaryota</taxon>
        <taxon>Fungi</taxon>
        <taxon>Dikarya</taxon>
        <taxon>Basidiomycota</taxon>
        <taxon>Agaricomycotina</taxon>
        <taxon>Agaricomycetes</taxon>
        <taxon>Agaricomycetidae</taxon>
        <taxon>Agaricales</taxon>
        <taxon>Schizophyllaceae</taxon>
        <taxon>Schizophyllum</taxon>
    </lineage>
</organism>
<keyword evidence="2" id="KW-1185">Reference proteome</keyword>
<comment type="caution">
    <text evidence="1">The sequence shown here is derived from an EMBL/GenBank/DDBJ whole genome shotgun (WGS) entry which is preliminary data.</text>
</comment>
<accession>A0A550CCW9</accession>
<name>A0A550CCW9_9AGAR</name>
<gene>
    <name evidence="1" type="ORF">BD626DRAFT_630829</name>
</gene>
<dbReference type="STRING" id="97359.A0A550CCW9"/>
<evidence type="ECO:0000313" key="1">
    <source>
        <dbReference type="EMBL" id="TRM62662.1"/>
    </source>
</evidence>
<reference evidence="1 2" key="1">
    <citation type="journal article" date="2019" name="New Phytol.">
        <title>Comparative genomics reveals unique wood-decay strategies and fruiting body development in the Schizophyllaceae.</title>
        <authorList>
            <person name="Almasi E."/>
            <person name="Sahu N."/>
            <person name="Krizsan K."/>
            <person name="Balint B."/>
            <person name="Kovacs G.M."/>
            <person name="Kiss B."/>
            <person name="Cseklye J."/>
            <person name="Drula E."/>
            <person name="Henrissat B."/>
            <person name="Nagy I."/>
            <person name="Chovatia M."/>
            <person name="Adam C."/>
            <person name="LaButti K."/>
            <person name="Lipzen A."/>
            <person name="Riley R."/>
            <person name="Grigoriev I.V."/>
            <person name="Nagy L.G."/>
        </authorList>
    </citation>
    <scope>NUCLEOTIDE SEQUENCE [LARGE SCALE GENOMIC DNA]</scope>
    <source>
        <strain evidence="1 2">NL-1724</strain>
    </source>
</reference>
<dbReference type="OrthoDB" id="10353901at2759"/>
<evidence type="ECO:0000313" key="2">
    <source>
        <dbReference type="Proteomes" id="UP000320762"/>
    </source>
</evidence>